<dbReference type="OrthoDB" id="345948at2157"/>
<sequence>MGRINDWKVYKEEAEPIVDLLKAVNDGYSVAYEYDRHDFCEGNPYLEDGKGATRSKWGIDLSRIYPIKKGGHLYWGNNLEHIRKHVLYHVTAQAIKHRGELQNFFRDRELDRKEHFTEAFRNLTNSWRDEYALNHPQFDSEEVRAQTAEWRIIQMYYAVFKSTSAIMRSKFENIREDGRGNHDGLWEKHRRKCMDELQTKLYPFPFMYFSVTNNPRKKKDAFPWEVPYPIHEDFHEDQKERQDGYAQDKLESIYESSQKSPYIQGEVIFTFYDLLKELREWAQYQQGGIFSRLYGETHIKALDHALRLIAYTALTVAEVALIHNFGFSEFEDMYLEYKESCKEGQSSDSLYLVYERYKVYRKAFPTS</sequence>
<gene>
    <name evidence="1" type="ORF">EIK79_11455</name>
</gene>
<name>A0A3P3R924_9EURY</name>
<dbReference type="EMBL" id="RRCH01000024">
    <property type="protein sequence ID" value="RRJ29961.1"/>
    <property type="molecule type" value="Genomic_DNA"/>
</dbReference>
<dbReference type="AlphaFoldDB" id="A0A3P3R924"/>
<dbReference type="RefSeq" id="WP_124955259.1">
    <property type="nucleotide sequence ID" value="NZ_RRCH01000024.1"/>
</dbReference>
<proteinExistence type="predicted"/>
<accession>A0A3P3R924</accession>
<dbReference type="Proteomes" id="UP000282322">
    <property type="component" value="Unassembled WGS sequence"/>
</dbReference>
<keyword evidence="2" id="KW-1185">Reference proteome</keyword>
<organism evidence="1 2">
    <name type="scientific">Halocatena pleomorpha</name>
    <dbReference type="NCBI Taxonomy" id="1785090"/>
    <lineage>
        <taxon>Archaea</taxon>
        <taxon>Methanobacteriati</taxon>
        <taxon>Methanobacteriota</taxon>
        <taxon>Stenosarchaea group</taxon>
        <taxon>Halobacteria</taxon>
        <taxon>Halobacteriales</taxon>
        <taxon>Natronomonadaceae</taxon>
        <taxon>Halocatena</taxon>
    </lineage>
</organism>
<comment type="caution">
    <text evidence="1">The sequence shown here is derived from an EMBL/GenBank/DDBJ whole genome shotgun (WGS) entry which is preliminary data.</text>
</comment>
<evidence type="ECO:0000313" key="2">
    <source>
        <dbReference type="Proteomes" id="UP000282322"/>
    </source>
</evidence>
<protein>
    <submittedName>
        <fullName evidence="1">Uncharacterized protein</fullName>
    </submittedName>
</protein>
<reference evidence="1 2" key="1">
    <citation type="submission" date="2018-11" db="EMBL/GenBank/DDBJ databases">
        <title>Taxonoimc description of Halomarina strain SPP-AMP-1.</title>
        <authorList>
            <person name="Pal Y."/>
            <person name="Srinivasana K."/>
            <person name="Verma A."/>
            <person name="Kumar P."/>
        </authorList>
    </citation>
    <scope>NUCLEOTIDE SEQUENCE [LARGE SCALE GENOMIC DNA]</scope>
    <source>
        <strain evidence="1 2">SPP-AMP-1</strain>
    </source>
</reference>
<evidence type="ECO:0000313" key="1">
    <source>
        <dbReference type="EMBL" id="RRJ29961.1"/>
    </source>
</evidence>